<keyword evidence="2" id="KW-0547">Nucleotide-binding</keyword>
<dbReference type="PROSITE" id="PS50893">
    <property type="entry name" value="ABC_TRANSPORTER_2"/>
    <property type="match status" value="1"/>
</dbReference>
<feature type="domain" description="ABC transporter" evidence="4">
    <location>
        <begin position="29"/>
        <end position="257"/>
    </location>
</feature>
<evidence type="ECO:0000256" key="1">
    <source>
        <dbReference type="ARBA" id="ARBA00022737"/>
    </source>
</evidence>
<dbReference type="PROSITE" id="PS00211">
    <property type="entry name" value="ABC_TRANSPORTER_1"/>
    <property type="match status" value="1"/>
</dbReference>
<keyword evidence="3" id="KW-0067">ATP-binding</keyword>
<sequence>ERIEEYLKLEEEDFNTDESLEEWPTEGKIEVKNLKVQYFNGSPLILRDISFCASAGEKIGIVGKTGSGKSTLVKSIFRTVIPTYGQIKIDNVDISTIGLSYLREKISIIPQNPTLFKGTLRNNLDFSDVHSDLKLWEVLRKAHLNEEHTSTNQECNRNVNLTLDTIIREGGCNLSHGQRQLIMLARALVNKSKVIILDEATANVDLETDNKIQKTICEEFKDSTLLCIAHHSGIIVESGHPYDLLQNPESKFREMCMQNNELGDLLAIAKSNYRN</sequence>
<dbReference type="PANTHER" id="PTHR24223">
    <property type="entry name" value="ATP-BINDING CASSETTE SUB-FAMILY C"/>
    <property type="match status" value="1"/>
</dbReference>
<dbReference type="InterPro" id="IPR027417">
    <property type="entry name" value="P-loop_NTPase"/>
</dbReference>
<gene>
    <name evidence="5" type="ORF">GMARGA_LOCUS36516</name>
</gene>
<evidence type="ECO:0000313" key="5">
    <source>
        <dbReference type="EMBL" id="CAG8843389.1"/>
    </source>
</evidence>
<dbReference type="InterPro" id="IPR050173">
    <property type="entry name" value="ABC_transporter_C-like"/>
</dbReference>
<dbReference type="InterPro" id="IPR017871">
    <property type="entry name" value="ABC_transporter-like_CS"/>
</dbReference>
<name>A0ABN7WYS3_GIGMA</name>
<dbReference type="PANTHER" id="PTHR24223:SF353">
    <property type="entry name" value="ABC TRANSPORTER ATP-BINDING PROTEIN_PERMEASE VMR1-RELATED"/>
    <property type="match status" value="1"/>
</dbReference>
<proteinExistence type="predicted"/>
<dbReference type="Gene3D" id="3.40.50.300">
    <property type="entry name" value="P-loop containing nucleotide triphosphate hydrolases"/>
    <property type="match status" value="1"/>
</dbReference>
<dbReference type="Proteomes" id="UP000789901">
    <property type="component" value="Unassembled WGS sequence"/>
</dbReference>
<evidence type="ECO:0000256" key="2">
    <source>
        <dbReference type="ARBA" id="ARBA00022741"/>
    </source>
</evidence>
<evidence type="ECO:0000256" key="3">
    <source>
        <dbReference type="ARBA" id="ARBA00022840"/>
    </source>
</evidence>
<organism evidence="5 6">
    <name type="scientific">Gigaspora margarita</name>
    <dbReference type="NCBI Taxonomy" id="4874"/>
    <lineage>
        <taxon>Eukaryota</taxon>
        <taxon>Fungi</taxon>
        <taxon>Fungi incertae sedis</taxon>
        <taxon>Mucoromycota</taxon>
        <taxon>Glomeromycotina</taxon>
        <taxon>Glomeromycetes</taxon>
        <taxon>Diversisporales</taxon>
        <taxon>Gigasporaceae</taxon>
        <taxon>Gigaspora</taxon>
    </lineage>
</organism>
<dbReference type="SUPFAM" id="SSF52540">
    <property type="entry name" value="P-loop containing nucleoside triphosphate hydrolases"/>
    <property type="match status" value="1"/>
</dbReference>
<keyword evidence="6" id="KW-1185">Reference proteome</keyword>
<dbReference type="InterPro" id="IPR003593">
    <property type="entry name" value="AAA+_ATPase"/>
</dbReference>
<keyword evidence="1" id="KW-0677">Repeat</keyword>
<comment type="caution">
    <text evidence="5">The sequence shown here is derived from an EMBL/GenBank/DDBJ whole genome shotgun (WGS) entry which is preliminary data.</text>
</comment>
<dbReference type="InterPro" id="IPR003439">
    <property type="entry name" value="ABC_transporter-like_ATP-bd"/>
</dbReference>
<evidence type="ECO:0000313" key="6">
    <source>
        <dbReference type="Proteomes" id="UP000789901"/>
    </source>
</evidence>
<accession>A0ABN7WYS3</accession>
<feature type="non-terminal residue" evidence="5">
    <location>
        <position position="1"/>
    </location>
</feature>
<dbReference type="CDD" id="cd03244">
    <property type="entry name" value="ABCC_MRP_domain2"/>
    <property type="match status" value="1"/>
</dbReference>
<dbReference type="SMART" id="SM00382">
    <property type="entry name" value="AAA"/>
    <property type="match status" value="1"/>
</dbReference>
<evidence type="ECO:0000259" key="4">
    <source>
        <dbReference type="PROSITE" id="PS50893"/>
    </source>
</evidence>
<dbReference type="Pfam" id="PF00005">
    <property type="entry name" value="ABC_tran"/>
    <property type="match status" value="1"/>
</dbReference>
<reference evidence="5 6" key="1">
    <citation type="submission" date="2021-06" db="EMBL/GenBank/DDBJ databases">
        <authorList>
            <person name="Kallberg Y."/>
            <person name="Tangrot J."/>
            <person name="Rosling A."/>
        </authorList>
    </citation>
    <scope>NUCLEOTIDE SEQUENCE [LARGE SCALE GENOMIC DNA]</scope>
    <source>
        <strain evidence="5 6">120-4 pot B 10/14</strain>
    </source>
</reference>
<dbReference type="EMBL" id="CAJVQB010072253">
    <property type="protein sequence ID" value="CAG8843389.1"/>
    <property type="molecule type" value="Genomic_DNA"/>
</dbReference>
<protein>
    <submittedName>
        <fullName evidence="5">30841_t:CDS:1</fullName>
    </submittedName>
</protein>